<keyword evidence="4 14" id="KW-0235">DNA replication</keyword>
<dbReference type="SUPFAM" id="SSF46565">
    <property type="entry name" value="Chaperone J-domain"/>
    <property type="match status" value="1"/>
</dbReference>
<dbReference type="EMBL" id="DVLW01000237">
    <property type="protein sequence ID" value="HIT95247.1"/>
    <property type="molecule type" value="Genomic_DNA"/>
</dbReference>
<evidence type="ECO:0000256" key="7">
    <source>
        <dbReference type="ARBA" id="ARBA00022771"/>
    </source>
</evidence>
<feature type="repeat" description="CXXCXGXG motif" evidence="14">
    <location>
        <begin position="176"/>
        <end position="183"/>
    </location>
</feature>
<dbReference type="PRINTS" id="PR00625">
    <property type="entry name" value="JDOMAIN"/>
</dbReference>
<dbReference type="GO" id="GO:0042026">
    <property type="term" value="P:protein refolding"/>
    <property type="evidence" value="ECO:0007669"/>
    <property type="project" value="TreeGrafter"/>
</dbReference>
<evidence type="ECO:0000256" key="14">
    <source>
        <dbReference type="HAMAP-Rule" id="MF_01152"/>
    </source>
</evidence>
<comment type="subunit">
    <text evidence="2 14">Homodimer.</text>
</comment>
<dbReference type="GO" id="GO:0005737">
    <property type="term" value="C:cytoplasm"/>
    <property type="evidence" value="ECO:0007669"/>
    <property type="project" value="UniProtKB-SubCell"/>
</dbReference>
<evidence type="ECO:0000313" key="19">
    <source>
        <dbReference type="EMBL" id="HIT95247.1"/>
    </source>
</evidence>
<keyword evidence="6 14" id="KW-0677">Repeat</keyword>
<dbReference type="SUPFAM" id="SSF49493">
    <property type="entry name" value="HSP40/DnaJ peptide-binding domain"/>
    <property type="match status" value="2"/>
</dbReference>
<keyword evidence="10 14" id="KW-0143">Chaperone</keyword>
<dbReference type="SMART" id="SM00271">
    <property type="entry name" value="DnaJ"/>
    <property type="match status" value="1"/>
</dbReference>
<dbReference type="CDD" id="cd10747">
    <property type="entry name" value="DnaJ_C"/>
    <property type="match status" value="1"/>
</dbReference>
<name>A0A9D1KTH9_9FIRM</name>
<dbReference type="Gene3D" id="2.10.230.10">
    <property type="entry name" value="Heat shock protein DnaJ, cysteine-rich domain"/>
    <property type="match status" value="1"/>
</dbReference>
<evidence type="ECO:0000256" key="13">
    <source>
        <dbReference type="ARBA" id="ARBA00067609"/>
    </source>
</evidence>
<dbReference type="GO" id="GO:0008270">
    <property type="term" value="F:zinc ion binding"/>
    <property type="evidence" value="ECO:0007669"/>
    <property type="project" value="UniProtKB-UniRule"/>
</dbReference>
<feature type="binding site" evidence="14">
    <location>
        <position position="176"/>
    </location>
    <ligand>
        <name>Zn(2+)</name>
        <dbReference type="ChEBI" id="CHEBI:29105"/>
        <label>2</label>
    </ligand>
</feature>
<feature type="binding site" evidence="14">
    <location>
        <position position="219"/>
    </location>
    <ligand>
        <name>Zn(2+)</name>
        <dbReference type="ChEBI" id="CHEBI:29105"/>
        <label>1</label>
    </ligand>
</feature>
<organism evidence="19 20">
    <name type="scientific">Candidatus Faecivivens stercoripullorum</name>
    <dbReference type="NCBI Taxonomy" id="2840805"/>
    <lineage>
        <taxon>Bacteria</taxon>
        <taxon>Bacillati</taxon>
        <taxon>Bacillota</taxon>
        <taxon>Clostridia</taxon>
        <taxon>Eubacteriales</taxon>
        <taxon>Oscillospiraceae</taxon>
        <taxon>Oscillospiraceae incertae sedis</taxon>
        <taxon>Candidatus Faecivivens</taxon>
    </lineage>
</organism>
<feature type="binding site" evidence="14">
    <location>
        <position position="162"/>
    </location>
    <ligand>
        <name>Zn(2+)</name>
        <dbReference type="ChEBI" id="CHEBI:29105"/>
        <label>1</label>
    </ligand>
</feature>
<keyword evidence="7 14" id="KW-0863">Zinc-finger</keyword>
<feature type="zinc finger region" description="CR-type" evidence="15">
    <location>
        <begin position="146"/>
        <end position="228"/>
    </location>
</feature>
<dbReference type="PROSITE" id="PS00636">
    <property type="entry name" value="DNAJ_1"/>
    <property type="match status" value="1"/>
</dbReference>
<feature type="binding site" evidence="14">
    <location>
        <position position="179"/>
    </location>
    <ligand>
        <name>Zn(2+)</name>
        <dbReference type="ChEBI" id="CHEBI:29105"/>
        <label>2</label>
    </ligand>
</feature>
<evidence type="ECO:0000259" key="18">
    <source>
        <dbReference type="PROSITE" id="PS51188"/>
    </source>
</evidence>
<dbReference type="GO" id="GO:0051082">
    <property type="term" value="F:unfolded protein binding"/>
    <property type="evidence" value="ECO:0007669"/>
    <property type="project" value="UniProtKB-UniRule"/>
</dbReference>
<dbReference type="Pfam" id="PF00226">
    <property type="entry name" value="DnaJ"/>
    <property type="match status" value="1"/>
</dbReference>
<keyword evidence="9 14" id="KW-0346">Stress response</keyword>
<keyword evidence="5 14" id="KW-0479">Metal-binding</keyword>
<feature type="repeat" description="CXXCXGXG motif" evidence="14">
    <location>
        <begin position="216"/>
        <end position="223"/>
    </location>
</feature>
<dbReference type="InterPro" id="IPR008971">
    <property type="entry name" value="HSP40/DnaJ_pept-bd"/>
</dbReference>
<evidence type="ECO:0000256" key="6">
    <source>
        <dbReference type="ARBA" id="ARBA00022737"/>
    </source>
</evidence>
<evidence type="ECO:0000256" key="11">
    <source>
        <dbReference type="ARBA" id="ARBA00053423"/>
    </source>
</evidence>
<dbReference type="PANTHER" id="PTHR43096:SF52">
    <property type="entry name" value="DNAJ HOMOLOG 1, MITOCHONDRIAL-RELATED"/>
    <property type="match status" value="1"/>
</dbReference>
<evidence type="ECO:0000256" key="9">
    <source>
        <dbReference type="ARBA" id="ARBA00023016"/>
    </source>
</evidence>
<dbReference type="NCBIfam" id="NF008035">
    <property type="entry name" value="PRK10767.1"/>
    <property type="match status" value="1"/>
</dbReference>
<dbReference type="FunFam" id="2.10.230.10:FF:000002">
    <property type="entry name" value="Molecular chaperone DnaJ"/>
    <property type="match status" value="1"/>
</dbReference>
<dbReference type="CDD" id="cd06257">
    <property type="entry name" value="DnaJ"/>
    <property type="match status" value="1"/>
</dbReference>
<dbReference type="Pfam" id="PF01556">
    <property type="entry name" value="DnaJ_C"/>
    <property type="match status" value="1"/>
</dbReference>
<feature type="binding site" evidence="14">
    <location>
        <position position="216"/>
    </location>
    <ligand>
        <name>Zn(2+)</name>
        <dbReference type="ChEBI" id="CHEBI:29105"/>
        <label>1</label>
    </ligand>
</feature>
<comment type="cofactor">
    <cofactor evidence="14">
        <name>Zn(2+)</name>
        <dbReference type="ChEBI" id="CHEBI:29105"/>
    </cofactor>
    <text evidence="14">Binds 2 Zn(2+) ions per monomer.</text>
</comment>
<keyword evidence="8 14" id="KW-0862">Zinc</keyword>
<feature type="domain" description="CR-type" evidence="18">
    <location>
        <begin position="146"/>
        <end position="228"/>
    </location>
</feature>
<feature type="region of interest" description="Disordered" evidence="16">
    <location>
        <begin position="361"/>
        <end position="387"/>
    </location>
</feature>
<gene>
    <name evidence="14 19" type="primary">dnaJ</name>
    <name evidence="19" type="ORF">IAC43_08670</name>
</gene>
<evidence type="ECO:0000256" key="1">
    <source>
        <dbReference type="ARBA" id="ARBA00004496"/>
    </source>
</evidence>
<dbReference type="InterPro" id="IPR036869">
    <property type="entry name" value="J_dom_sf"/>
</dbReference>
<feature type="binding site" evidence="14">
    <location>
        <position position="159"/>
    </location>
    <ligand>
        <name>Zn(2+)</name>
        <dbReference type="ChEBI" id="CHEBI:29105"/>
        <label>1</label>
    </ligand>
</feature>
<keyword evidence="3 14" id="KW-0963">Cytoplasm</keyword>
<feature type="repeat" description="CXXCXGXG motif" evidence="14">
    <location>
        <begin position="202"/>
        <end position="209"/>
    </location>
</feature>
<dbReference type="Proteomes" id="UP000824160">
    <property type="component" value="Unassembled WGS sequence"/>
</dbReference>
<feature type="binding site" evidence="14">
    <location>
        <position position="205"/>
    </location>
    <ligand>
        <name>Zn(2+)</name>
        <dbReference type="ChEBI" id="CHEBI:29105"/>
        <label>2</label>
    </ligand>
</feature>
<evidence type="ECO:0000256" key="2">
    <source>
        <dbReference type="ARBA" id="ARBA00011738"/>
    </source>
</evidence>
<dbReference type="InterPro" id="IPR001623">
    <property type="entry name" value="DnaJ_domain"/>
</dbReference>
<dbReference type="PROSITE" id="PS51188">
    <property type="entry name" value="ZF_CR"/>
    <property type="match status" value="1"/>
</dbReference>
<comment type="caution">
    <text evidence="19">The sequence shown here is derived from an EMBL/GenBank/DDBJ whole genome shotgun (WGS) entry which is preliminary data.</text>
</comment>
<dbReference type="GO" id="GO:0005524">
    <property type="term" value="F:ATP binding"/>
    <property type="evidence" value="ECO:0007669"/>
    <property type="project" value="InterPro"/>
</dbReference>
<dbReference type="InterPro" id="IPR018253">
    <property type="entry name" value="DnaJ_domain_CS"/>
</dbReference>
<reference evidence="19" key="2">
    <citation type="journal article" date="2021" name="PeerJ">
        <title>Extensive microbial diversity within the chicken gut microbiome revealed by metagenomics and culture.</title>
        <authorList>
            <person name="Gilroy R."/>
            <person name="Ravi A."/>
            <person name="Getino M."/>
            <person name="Pursley I."/>
            <person name="Horton D.L."/>
            <person name="Alikhan N.F."/>
            <person name="Baker D."/>
            <person name="Gharbi K."/>
            <person name="Hall N."/>
            <person name="Watson M."/>
            <person name="Adriaenssens E.M."/>
            <person name="Foster-Nyarko E."/>
            <person name="Jarju S."/>
            <person name="Secka A."/>
            <person name="Antonio M."/>
            <person name="Oren A."/>
            <person name="Chaudhuri R.R."/>
            <person name="La Ragione R."/>
            <person name="Hildebrand F."/>
            <person name="Pallen M.J."/>
        </authorList>
    </citation>
    <scope>NUCLEOTIDE SEQUENCE</scope>
    <source>
        <strain evidence="19">ChiBcec7-5410</strain>
    </source>
</reference>
<evidence type="ECO:0000313" key="20">
    <source>
        <dbReference type="Proteomes" id="UP000824160"/>
    </source>
</evidence>
<dbReference type="InterPro" id="IPR001305">
    <property type="entry name" value="HSP_DnaJ_Cys-rich_dom"/>
</dbReference>
<evidence type="ECO:0000256" key="4">
    <source>
        <dbReference type="ARBA" id="ARBA00022705"/>
    </source>
</evidence>
<protein>
    <recommendedName>
        <fullName evidence="13 14">Chaperone protein DnaJ</fullName>
    </recommendedName>
</protein>
<comment type="function">
    <text evidence="11 14">Participates actively in the response to hyperosmotic and heat shock by preventing the aggregation of stress-denatured proteins and by disaggregating proteins, also in an autonomous, DnaK-independent fashion. Unfolded proteins bind initially to DnaJ; upon interaction with the DnaJ-bound protein, DnaK hydrolyzes its bound ATP, resulting in the formation of a stable complex. GrpE releases ADP from DnaK; ATP binding to DnaK triggers the release of the substrate protein, thus completing the reaction cycle. Several rounds of ATP-dependent interactions between DnaJ, DnaK and GrpE are required for fully efficient folding. Also involved, together with DnaK and GrpE, in the DNA replication of plasmids through activation of initiation proteins.</text>
</comment>
<dbReference type="PANTHER" id="PTHR43096">
    <property type="entry name" value="DNAJ HOMOLOG 1, MITOCHONDRIAL-RELATED"/>
    <property type="match status" value="1"/>
</dbReference>
<evidence type="ECO:0000256" key="5">
    <source>
        <dbReference type="ARBA" id="ARBA00022723"/>
    </source>
</evidence>
<evidence type="ECO:0000256" key="3">
    <source>
        <dbReference type="ARBA" id="ARBA00022490"/>
    </source>
</evidence>
<comment type="subcellular location">
    <subcellularLocation>
        <location evidence="1 14">Cytoplasm</location>
    </subcellularLocation>
</comment>
<dbReference type="GO" id="GO:0031072">
    <property type="term" value="F:heat shock protein binding"/>
    <property type="evidence" value="ECO:0007669"/>
    <property type="project" value="InterPro"/>
</dbReference>
<dbReference type="SUPFAM" id="SSF57938">
    <property type="entry name" value="DnaJ/Hsp40 cysteine-rich domain"/>
    <property type="match status" value="1"/>
</dbReference>
<dbReference type="Gene3D" id="2.60.260.20">
    <property type="entry name" value="Urease metallochaperone UreE, N-terminal domain"/>
    <property type="match status" value="2"/>
</dbReference>
<dbReference type="HAMAP" id="MF_01152">
    <property type="entry name" value="DnaJ"/>
    <property type="match status" value="1"/>
</dbReference>
<evidence type="ECO:0000256" key="12">
    <source>
        <dbReference type="ARBA" id="ARBA00061004"/>
    </source>
</evidence>
<comment type="similarity">
    <text evidence="12 14">Belongs to the DnaJ family.</text>
</comment>
<dbReference type="FunFam" id="2.60.260.20:FF:000004">
    <property type="entry name" value="Molecular chaperone DnaJ"/>
    <property type="match status" value="1"/>
</dbReference>
<dbReference type="GO" id="GO:0006260">
    <property type="term" value="P:DNA replication"/>
    <property type="evidence" value="ECO:0007669"/>
    <property type="project" value="UniProtKB-KW"/>
</dbReference>
<dbReference type="AlphaFoldDB" id="A0A9D1KTH9"/>
<dbReference type="NCBIfam" id="TIGR02349">
    <property type="entry name" value="DnaJ_bact"/>
    <property type="match status" value="1"/>
</dbReference>
<dbReference type="Pfam" id="PF00684">
    <property type="entry name" value="DnaJ_CXXCXGXG"/>
    <property type="match status" value="1"/>
</dbReference>
<comment type="domain">
    <text evidence="14">The J domain is necessary and sufficient to stimulate DnaK ATPase activity. Zinc center 1 plays an important role in the autonomous, DnaK-independent chaperone activity of DnaJ. Zinc center 2 is essential for interaction with DnaK and for DnaJ activity.</text>
</comment>
<dbReference type="FunFam" id="1.10.287.110:FF:000034">
    <property type="entry name" value="Chaperone protein DnaJ"/>
    <property type="match status" value="1"/>
</dbReference>
<feature type="binding site" evidence="14">
    <location>
        <position position="202"/>
    </location>
    <ligand>
        <name>Zn(2+)</name>
        <dbReference type="ChEBI" id="CHEBI:29105"/>
        <label>2</label>
    </ligand>
</feature>
<dbReference type="InterPro" id="IPR012724">
    <property type="entry name" value="DnaJ"/>
</dbReference>
<dbReference type="Gene3D" id="1.10.287.110">
    <property type="entry name" value="DnaJ domain"/>
    <property type="match status" value="1"/>
</dbReference>
<sequence>MADKRDYYEVLGVQKGCSEDELKKAYRKMAKKYHPDLNPGDKQAEEKFKEVNEAYEILSDPQKRQRYDQFGFAGVDPSYGGGAGAGGGFGGFGGFSGDMGDIGSIFEDFFGGGFGGGRRSSNPNAPRRGSDIHVQVSISFMDACKGVTKKISVTRTEQCKECNGTGAEHGTAMKTCPTCGGSGTVRVQQRTPFGMIASQRPCDACGGRGKIIEKTCSKCGGRGTTSSASTIEVDIPAGIDDGQTLSLRGRGNAGLNGGPAGDLLVTVSVASHPTFRREGYDIRCEIPVSFYQAVNGDELTVPTIDGTVAYTLPEGTQPGTVFRLRGKGVQRLNSRGRGDQYVTVVVEVPKGLTREQKAKLREFEESLTEKQSPKKKSFGDKLKDMFK</sequence>
<evidence type="ECO:0000256" key="16">
    <source>
        <dbReference type="SAM" id="MobiDB-lite"/>
    </source>
</evidence>
<evidence type="ECO:0000256" key="8">
    <source>
        <dbReference type="ARBA" id="ARBA00022833"/>
    </source>
</evidence>
<evidence type="ECO:0000256" key="10">
    <source>
        <dbReference type="ARBA" id="ARBA00023186"/>
    </source>
</evidence>
<dbReference type="InterPro" id="IPR036410">
    <property type="entry name" value="HSP_DnaJ_Cys-rich_dom_sf"/>
</dbReference>
<evidence type="ECO:0000259" key="17">
    <source>
        <dbReference type="PROSITE" id="PS50076"/>
    </source>
</evidence>
<reference evidence="19" key="1">
    <citation type="submission" date="2020-10" db="EMBL/GenBank/DDBJ databases">
        <authorList>
            <person name="Gilroy R."/>
        </authorList>
    </citation>
    <scope>NUCLEOTIDE SEQUENCE</scope>
    <source>
        <strain evidence="19">ChiBcec7-5410</strain>
    </source>
</reference>
<accession>A0A9D1KTH9</accession>
<proteinExistence type="inferred from homology"/>
<dbReference type="GO" id="GO:0009408">
    <property type="term" value="P:response to heat"/>
    <property type="evidence" value="ECO:0007669"/>
    <property type="project" value="InterPro"/>
</dbReference>
<feature type="domain" description="J" evidence="17">
    <location>
        <begin position="6"/>
        <end position="71"/>
    </location>
</feature>
<feature type="repeat" description="CXXCXGXG motif" evidence="14">
    <location>
        <begin position="159"/>
        <end position="166"/>
    </location>
</feature>
<evidence type="ECO:0000256" key="15">
    <source>
        <dbReference type="PROSITE-ProRule" id="PRU00546"/>
    </source>
</evidence>
<dbReference type="PROSITE" id="PS50076">
    <property type="entry name" value="DNAJ_2"/>
    <property type="match status" value="1"/>
</dbReference>
<dbReference type="InterPro" id="IPR002939">
    <property type="entry name" value="DnaJ_C"/>
</dbReference>